<keyword evidence="2" id="KW-1185">Reference proteome</keyword>
<evidence type="ECO:0008006" key="3">
    <source>
        <dbReference type="Google" id="ProtNLM"/>
    </source>
</evidence>
<dbReference type="Proteomes" id="UP000326609">
    <property type="component" value="Segment"/>
</dbReference>
<sequence length="104" mass="11773">MPYTKSYRTTIPIEPGADVEVLRWLTRESFERAAGFDGLTISEYAEREVPWTELPPKAAEHLPLRVDEYDWREFTGTGAVSEVAIEWLTAESAWRKAQAKAGGD</sequence>
<evidence type="ECO:0000313" key="2">
    <source>
        <dbReference type="Proteomes" id="UP000326609"/>
    </source>
</evidence>
<dbReference type="KEGG" id="vg:60323523"/>
<dbReference type="GeneID" id="60323523"/>
<evidence type="ECO:0000313" key="1">
    <source>
        <dbReference type="EMBL" id="QFG11447.1"/>
    </source>
</evidence>
<protein>
    <recommendedName>
        <fullName evidence="3">Minor tail protein</fullName>
    </recommendedName>
</protein>
<accession>A0A5J6TNE6</accession>
<dbReference type="EMBL" id="MN234199">
    <property type="protein sequence ID" value="QFG11447.1"/>
    <property type="molecule type" value="Genomic_DNA"/>
</dbReference>
<name>A0A5J6TNE6_9CAUD</name>
<gene>
    <name evidence="1" type="primary">23</name>
    <name evidence="1" type="ORF">PBI_EKDILAM_23</name>
</gene>
<proteinExistence type="predicted"/>
<organism evidence="1 2">
    <name type="scientific">Mycobacterium phage Ekdilam</name>
    <dbReference type="NCBI Taxonomy" id="2599862"/>
    <lineage>
        <taxon>Viruses</taxon>
        <taxon>Duplodnaviria</taxon>
        <taxon>Heunggongvirae</taxon>
        <taxon>Uroviricota</taxon>
        <taxon>Caudoviricetes</taxon>
        <taxon>Weiservirinae</taxon>
        <taxon>Amginevirus</taxon>
        <taxon>Amginevirus ekdilam</taxon>
    </lineage>
</organism>
<reference evidence="1 2" key="1">
    <citation type="submission" date="2019-07" db="EMBL/GenBank/DDBJ databases">
        <authorList>
            <person name="Divens A.M."/>
            <person name="Garlena R.A."/>
            <person name="Russell D.A."/>
            <person name="Pope W.H."/>
            <person name="Jacobs-Sera D."/>
            <person name="Hatfull G.F."/>
        </authorList>
    </citation>
    <scope>NUCLEOTIDE SEQUENCE [LARGE SCALE GENOMIC DNA]</scope>
</reference>
<dbReference type="RefSeq" id="YP_009952076.1">
    <property type="nucleotide sequence ID" value="NC_051608.1"/>
</dbReference>